<feature type="chain" id="PRO_5036929616" evidence="1">
    <location>
        <begin position="24"/>
        <end position="174"/>
    </location>
</feature>
<feature type="signal peptide" evidence="1">
    <location>
        <begin position="1"/>
        <end position="23"/>
    </location>
</feature>
<keyword evidence="1" id="KW-0732">Signal</keyword>
<sequence length="174" mass="19267">MKRHISKLIAAHWLFGILCVALAGCSTADNEMAAGNLTSVNHVDGTAINWLSVNGYRTAGGGGRACCIVMPVKWRPGLIANIEWEVDPDPYAYSKWPPLGTDGYRAAQVKHKANYQHYKTTVEIPEYQEKVCGLTVHFLTCQQVKVTTSCWMGNAPEYPIKDSRHMKEPAVCTK</sequence>
<dbReference type="AlphaFoldDB" id="A0A931D693"/>
<organism evidence="2 3">
    <name type="scientific">Pseudomonas chaetocerotis</name>
    <dbReference type="NCBI Taxonomy" id="2758695"/>
    <lineage>
        <taxon>Bacteria</taxon>
        <taxon>Pseudomonadati</taxon>
        <taxon>Pseudomonadota</taxon>
        <taxon>Gammaproteobacteria</taxon>
        <taxon>Pseudomonadales</taxon>
        <taxon>Pseudomonadaceae</taxon>
        <taxon>Pseudomonas</taxon>
    </lineage>
</organism>
<dbReference type="Pfam" id="PF11745">
    <property type="entry name" value="DUF3304"/>
    <property type="match status" value="1"/>
</dbReference>
<dbReference type="Proteomes" id="UP000596932">
    <property type="component" value="Unassembled WGS sequence"/>
</dbReference>
<keyword evidence="3" id="KW-1185">Reference proteome</keyword>
<name>A0A931D693_9PSED</name>
<dbReference type="RefSeq" id="WP_196477201.1">
    <property type="nucleotide sequence ID" value="NZ_JACFYX020000013.1"/>
</dbReference>
<evidence type="ECO:0000313" key="3">
    <source>
        <dbReference type="Proteomes" id="UP000596932"/>
    </source>
</evidence>
<proteinExistence type="predicted"/>
<evidence type="ECO:0000313" key="2">
    <source>
        <dbReference type="EMBL" id="MBG0838424.1"/>
    </source>
</evidence>
<dbReference type="PROSITE" id="PS51257">
    <property type="entry name" value="PROKAR_LIPOPROTEIN"/>
    <property type="match status" value="1"/>
</dbReference>
<evidence type="ECO:0000256" key="1">
    <source>
        <dbReference type="SAM" id="SignalP"/>
    </source>
</evidence>
<reference evidence="2" key="1">
    <citation type="submission" date="2020-07" db="EMBL/GenBank/DDBJ databases">
        <title>Pseudomonas chaetoceroseae sp. nov., a new member of the Pseudomonas oleovorans group isolated from a culture of Chaetoceros calcitrans.</title>
        <authorList>
            <person name="Girard L."/>
            <person name="Lood C."/>
            <person name="De Mot R."/>
            <person name="Baudart J."/>
        </authorList>
    </citation>
    <scope>NUCLEOTIDE SEQUENCE</scope>
    <source>
        <strain evidence="2">536</strain>
    </source>
</reference>
<gene>
    <name evidence="2" type="ORF">H3221_25250</name>
</gene>
<dbReference type="EMBL" id="JACFYX010000047">
    <property type="protein sequence ID" value="MBG0838424.1"/>
    <property type="molecule type" value="Genomic_DNA"/>
</dbReference>
<dbReference type="InterPro" id="IPR021733">
    <property type="entry name" value="DUF3304"/>
</dbReference>
<comment type="caution">
    <text evidence="2">The sequence shown here is derived from an EMBL/GenBank/DDBJ whole genome shotgun (WGS) entry which is preliminary data.</text>
</comment>
<accession>A0A931D693</accession>
<protein>
    <submittedName>
        <fullName evidence="2">DUF3304 domain-containing protein</fullName>
    </submittedName>
</protein>